<dbReference type="Proteomes" id="UP000199149">
    <property type="component" value="Unassembled WGS sequence"/>
</dbReference>
<dbReference type="EMBL" id="FOUZ01000006">
    <property type="protein sequence ID" value="SFN10484.1"/>
    <property type="molecule type" value="Genomic_DNA"/>
</dbReference>
<keyword evidence="1" id="KW-0802">TPR repeat</keyword>
<dbReference type="SUPFAM" id="SSF48452">
    <property type="entry name" value="TPR-like"/>
    <property type="match status" value="2"/>
</dbReference>
<gene>
    <name evidence="4" type="ORF">SAMN05421738_106213</name>
</gene>
<dbReference type="InterPro" id="IPR018704">
    <property type="entry name" value="SecYEG/CpoB_TPR"/>
</dbReference>
<name>A0A1I4W9N7_9FLAO</name>
<proteinExistence type="predicted"/>
<dbReference type="InterPro" id="IPR011990">
    <property type="entry name" value="TPR-like_helical_dom_sf"/>
</dbReference>
<dbReference type="AlphaFoldDB" id="A0A1I4W9N7"/>
<feature type="region of interest" description="Disordered" evidence="2">
    <location>
        <begin position="789"/>
        <end position="814"/>
    </location>
</feature>
<sequence>MYLKSLSHTRFFVIERFIVDLFLFANMKKIVLSFFAASLLIGCSTQKNSFKNRQFHKMTSWFNGVFNAEEELEKRNTELQESYEENYSKILPVGIEYFSISDSTNLNGTNTPNFGIGGGNRNNTDKVEKPVGFAAVESKAATVIEKHSMLIKGQENNKMIGRAYLLIGKSLFYQKKYFEALDALNYVVKNFKGSAYAQEADVYKTVAEIKGGNYFDGAEHLKELYESDPYKSKELKTLVARTYAQFLIDQKKYEEALDPLQKAEYYSSNKDERVRLFYVMGQVFSKLGKQQEAGEAFTKVYKMSPGFDLEVKSQLAIAANFDPKVNNYGNYKQNLLDIAKKGIYTSKQNELYYGISEMALRADNMDDAVEYAKLSVKGPVSDPYIRARSFENYGDIKFKQNDYVYASAYYDSAYTTYNLKEDQKRILTRNEALKKLMEKHYLVQKNDSILKIAALSKDDQSKFFTNYIEKVKKSEEKRIEEERKEMENFQLETKTASFTSSFDNPDKGKFYFYNQSLKSSGQAEFQRIWGGVALKDNWRNSNAISTVIEDKQAELSGKVDAGNPRRFELDFYLEQIPTSMKALNDLKVERDTTQLALGVGYFDTFNNSELAGKELKALVASPPKSDDVKLQATYQLYRIYKNRDKKLEDQYKNEILTTYPNTIYAGYILNPDVEYITAETKDALTAYKVAYDLYKEEKYEDVKKKVQEAIVKFPTEIIVAKFALLNAYAIKQTSTQADFEQALEIVMTAYDGTDEAKQAKRLLDKLRKPKPAVVETPKTEVKNNTAIVDEQQAVNEEPIAPTKTPVRGIGSSTR</sequence>
<protein>
    <submittedName>
        <fullName evidence="4">Tetratricopeptide repeat-containing protein</fullName>
    </submittedName>
</protein>
<dbReference type="PROSITE" id="PS50005">
    <property type="entry name" value="TPR"/>
    <property type="match status" value="1"/>
</dbReference>
<evidence type="ECO:0000313" key="5">
    <source>
        <dbReference type="Proteomes" id="UP000199149"/>
    </source>
</evidence>
<dbReference type="OrthoDB" id="1522549at2"/>
<accession>A0A1I4W9N7</accession>
<dbReference type="Gene3D" id="1.25.40.10">
    <property type="entry name" value="Tetratricopeptide repeat domain"/>
    <property type="match status" value="2"/>
</dbReference>
<feature type="domain" description="Ancillary SecYEG translocon subunit/Cell division coordinator CpoB TPR" evidence="3">
    <location>
        <begin position="179"/>
        <end position="302"/>
    </location>
</feature>
<reference evidence="5" key="1">
    <citation type="submission" date="2016-10" db="EMBL/GenBank/DDBJ databases">
        <authorList>
            <person name="Varghese N."/>
            <person name="Submissions S."/>
        </authorList>
    </citation>
    <scope>NUCLEOTIDE SEQUENCE [LARGE SCALE GENOMIC DNA]</scope>
    <source>
        <strain evidence="5">XJ109</strain>
    </source>
</reference>
<evidence type="ECO:0000259" key="3">
    <source>
        <dbReference type="Pfam" id="PF09976"/>
    </source>
</evidence>
<evidence type="ECO:0000313" key="4">
    <source>
        <dbReference type="EMBL" id="SFN10484.1"/>
    </source>
</evidence>
<dbReference type="Pfam" id="PF09976">
    <property type="entry name" value="TPR_21"/>
    <property type="match status" value="1"/>
</dbReference>
<dbReference type="InterPro" id="IPR019734">
    <property type="entry name" value="TPR_rpt"/>
</dbReference>
<evidence type="ECO:0000256" key="2">
    <source>
        <dbReference type="SAM" id="MobiDB-lite"/>
    </source>
</evidence>
<keyword evidence="5" id="KW-1185">Reference proteome</keyword>
<evidence type="ECO:0000256" key="1">
    <source>
        <dbReference type="PROSITE-ProRule" id="PRU00339"/>
    </source>
</evidence>
<feature type="repeat" description="TPR" evidence="1">
    <location>
        <begin position="274"/>
        <end position="307"/>
    </location>
</feature>
<organism evidence="4 5">
    <name type="scientific">Algoriella xinjiangensis</name>
    <dbReference type="NCBI Taxonomy" id="684065"/>
    <lineage>
        <taxon>Bacteria</taxon>
        <taxon>Pseudomonadati</taxon>
        <taxon>Bacteroidota</taxon>
        <taxon>Flavobacteriia</taxon>
        <taxon>Flavobacteriales</taxon>
        <taxon>Weeksellaceae</taxon>
        <taxon>Algoriella</taxon>
    </lineage>
</organism>
<dbReference type="STRING" id="684065.SAMN05421738_106213"/>
<dbReference type="SMART" id="SM00028">
    <property type="entry name" value="TPR"/>
    <property type="match status" value="3"/>
</dbReference>